<evidence type="ECO:0000313" key="1">
    <source>
        <dbReference type="EMBL" id="KKL09424.1"/>
    </source>
</evidence>
<reference evidence="1" key="1">
    <citation type="journal article" date="2015" name="Nature">
        <title>Complex archaea that bridge the gap between prokaryotes and eukaryotes.</title>
        <authorList>
            <person name="Spang A."/>
            <person name="Saw J.H."/>
            <person name="Jorgensen S.L."/>
            <person name="Zaremba-Niedzwiedzka K."/>
            <person name="Martijn J."/>
            <person name="Lind A.E."/>
            <person name="van Eijk R."/>
            <person name="Schleper C."/>
            <person name="Guy L."/>
            <person name="Ettema T.J."/>
        </authorList>
    </citation>
    <scope>NUCLEOTIDE SEQUENCE</scope>
</reference>
<proteinExistence type="predicted"/>
<gene>
    <name evidence="1" type="ORF">LCGC14_2566000</name>
</gene>
<accession>A0A0F9AIK4</accession>
<protein>
    <submittedName>
        <fullName evidence="1">Uncharacterized protein</fullName>
    </submittedName>
</protein>
<sequence length="118" mass="13799">MGIREQVIDVLKNNIQASSFDSRDTKIYGREESADQIIPLVRADCQRETSEEIRQLYHYVELVRAHFEGHSWSRQQTRYDSAFIADFTHRLMNICNKVYPLTQSGTFKEGEIDATVER</sequence>
<name>A0A0F9AIK4_9ZZZZ</name>
<dbReference type="EMBL" id="LAZR01042487">
    <property type="protein sequence ID" value="KKL09424.1"/>
    <property type="molecule type" value="Genomic_DNA"/>
</dbReference>
<dbReference type="AlphaFoldDB" id="A0A0F9AIK4"/>
<organism evidence="1">
    <name type="scientific">marine sediment metagenome</name>
    <dbReference type="NCBI Taxonomy" id="412755"/>
    <lineage>
        <taxon>unclassified sequences</taxon>
        <taxon>metagenomes</taxon>
        <taxon>ecological metagenomes</taxon>
    </lineage>
</organism>
<comment type="caution">
    <text evidence="1">The sequence shown here is derived from an EMBL/GenBank/DDBJ whole genome shotgun (WGS) entry which is preliminary data.</text>
</comment>